<protein>
    <submittedName>
        <fullName evidence="1">Uncharacterized protein</fullName>
    </submittedName>
</protein>
<dbReference type="Proteomes" id="UP001165492">
    <property type="component" value="Unassembled WGS sequence"/>
</dbReference>
<sequence>MEEDRKSKYCDGCCDLIFETLSANRPPAIALSFWLQATATGEICGRGNEGHIQISAQGLIPLGVYTVFFVTDRGVWPAAPLGVVYTSDGFDPNRLIVNSNGTLSYYVAPLDYNPLRGIPTPSGLAKITSVIISFHSNRLTNGISLGQPNLNVFTQLTAPMCSTRTE</sequence>
<dbReference type="EMBL" id="JAJHJB010000026">
    <property type="protein sequence ID" value="MCC5467042.1"/>
    <property type="molecule type" value="Genomic_DNA"/>
</dbReference>
<accession>A0ABS8HY34</accession>
<dbReference type="RefSeq" id="WP_007959960.1">
    <property type="nucleotide sequence ID" value="NZ_JAJHJB010000026.1"/>
</dbReference>
<keyword evidence="2" id="KW-1185">Reference proteome</keyword>
<gene>
    <name evidence="1" type="ORF">LMF89_16990</name>
</gene>
<proteinExistence type="predicted"/>
<organism evidence="1 2">
    <name type="scientific">Pelosinus baikalensis</name>
    <dbReference type="NCBI Taxonomy" id="2892015"/>
    <lineage>
        <taxon>Bacteria</taxon>
        <taxon>Bacillati</taxon>
        <taxon>Bacillota</taxon>
        <taxon>Negativicutes</taxon>
        <taxon>Selenomonadales</taxon>
        <taxon>Sporomusaceae</taxon>
        <taxon>Pelosinus</taxon>
    </lineage>
</organism>
<name>A0ABS8HY34_9FIRM</name>
<comment type="caution">
    <text evidence="1">The sequence shown here is derived from an EMBL/GenBank/DDBJ whole genome shotgun (WGS) entry which is preliminary data.</text>
</comment>
<reference evidence="1" key="1">
    <citation type="submission" date="2021-11" db="EMBL/GenBank/DDBJ databases">
        <title>Description of a new species Pelosinus isolated from the bottom sediments of Lake Baikal.</title>
        <authorList>
            <person name="Zakharyuk A."/>
        </authorList>
    </citation>
    <scope>NUCLEOTIDE SEQUENCE</scope>
    <source>
        <strain evidence="1">Bkl1</strain>
    </source>
</reference>
<evidence type="ECO:0000313" key="2">
    <source>
        <dbReference type="Proteomes" id="UP001165492"/>
    </source>
</evidence>
<evidence type="ECO:0000313" key="1">
    <source>
        <dbReference type="EMBL" id="MCC5467042.1"/>
    </source>
</evidence>